<sequence length="200" mass="24019">MKRLFFIFLILIIFFFNAKEVPKYKDKGFIRNNNMEDEVICLGPRFSNYANTISVPAAGFKIKLKGKNKFNIFKVDICQMDKEKTQEIIFGVYKKSPHHRVMAKRIFIYNFTDKFVPKYRSSRLSKPLLDYMVKKENISKIYAILKTRNSKNVEVYIYDKFSFKRIYTYNLEKYEDIKFKNGNILVKDKGRWKIYEKVIS</sequence>
<dbReference type="OrthoDB" id="1707115at2"/>
<dbReference type="AlphaFoldDB" id="A0A379C540"/>
<reference evidence="1 2" key="1">
    <citation type="submission" date="2018-06" db="EMBL/GenBank/DDBJ databases">
        <authorList>
            <consortium name="Pathogen Informatics"/>
            <person name="Doyle S."/>
        </authorList>
    </citation>
    <scope>NUCLEOTIDE SEQUENCE [LARGE SCALE GENOMIC DNA]</scope>
    <source>
        <strain evidence="1 2">NCTC13149</strain>
    </source>
</reference>
<dbReference type="STRING" id="1122949.GCA_000378725_01043"/>
<gene>
    <name evidence="1" type="ORF">NCTC13149_01305</name>
</gene>
<evidence type="ECO:0000313" key="1">
    <source>
        <dbReference type="EMBL" id="SUB57462.1"/>
    </source>
</evidence>
<organism evidence="1 2">
    <name type="scientific">Peptoniphilus lacrimalis</name>
    <dbReference type="NCBI Taxonomy" id="33031"/>
    <lineage>
        <taxon>Bacteria</taxon>
        <taxon>Bacillati</taxon>
        <taxon>Bacillota</taxon>
        <taxon>Tissierellia</taxon>
        <taxon>Tissierellales</taxon>
        <taxon>Peptoniphilaceae</taxon>
        <taxon>Peptoniphilus</taxon>
    </lineage>
</organism>
<dbReference type="EMBL" id="UGSZ01000001">
    <property type="protein sequence ID" value="SUB57462.1"/>
    <property type="molecule type" value="Genomic_DNA"/>
</dbReference>
<accession>A0A379C540</accession>
<dbReference type="RefSeq" id="WP_019034807.1">
    <property type="nucleotide sequence ID" value="NZ_UGSZ01000001.1"/>
</dbReference>
<proteinExistence type="predicted"/>
<name>A0A379C540_9FIRM</name>
<evidence type="ECO:0000313" key="2">
    <source>
        <dbReference type="Proteomes" id="UP000255517"/>
    </source>
</evidence>
<protein>
    <submittedName>
        <fullName evidence="1">Uncharacterized protein</fullName>
    </submittedName>
</protein>
<dbReference type="Proteomes" id="UP000255517">
    <property type="component" value="Unassembled WGS sequence"/>
</dbReference>